<gene>
    <name evidence="1" type="ORF">RM844_11725</name>
</gene>
<evidence type="ECO:0000313" key="2">
    <source>
        <dbReference type="Proteomes" id="UP001183410"/>
    </source>
</evidence>
<protein>
    <submittedName>
        <fullName evidence="1">DUF4303 domain-containing protein</fullName>
    </submittedName>
</protein>
<proteinExistence type="predicted"/>
<dbReference type="EMBL" id="JAVREO010000006">
    <property type="protein sequence ID" value="MDT0266960.1"/>
    <property type="molecule type" value="Genomic_DNA"/>
</dbReference>
<dbReference type="RefSeq" id="WP_311667014.1">
    <property type="nucleotide sequence ID" value="NZ_JAVREO010000006.1"/>
</dbReference>
<evidence type="ECO:0000313" key="1">
    <source>
        <dbReference type="EMBL" id="MDT0266960.1"/>
    </source>
</evidence>
<comment type="caution">
    <text evidence="1">The sequence shown here is derived from an EMBL/GenBank/DDBJ whole genome shotgun (WGS) entry which is preliminary data.</text>
</comment>
<organism evidence="1 2">
    <name type="scientific">Streptomyces chisholmiae</name>
    <dbReference type="NCBI Taxonomy" id="3075540"/>
    <lineage>
        <taxon>Bacteria</taxon>
        <taxon>Bacillati</taxon>
        <taxon>Actinomycetota</taxon>
        <taxon>Actinomycetes</taxon>
        <taxon>Kitasatosporales</taxon>
        <taxon>Streptomycetaceae</taxon>
        <taxon>Streptomyces</taxon>
    </lineage>
</organism>
<dbReference type="Proteomes" id="UP001183410">
    <property type="component" value="Unassembled WGS sequence"/>
</dbReference>
<reference evidence="2" key="1">
    <citation type="submission" date="2023-07" db="EMBL/GenBank/DDBJ databases">
        <title>30 novel species of actinomycetes from the DSMZ collection.</title>
        <authorList>
            <person name="Nouioui I."/>
        </authorList>
    </citation>
    <scope>NUCLEOTIDE SEQUENCE [LARGE SCALE GENOMIC DNA]</scope>
    <source>
        <strain evidence="2">DSM 44915</strain>
    </source>
</reference>
<dbReference type="InterPro" id="IPR025409">
    <property type="entry name" value="DUF4303"/>
</dbReference>
<sequence>MSFDWVGLKSEITRQVVDFVRATRAAHPDERLYAAALHAFYAETGGQILSPLVGVASEEWLAQAARTPADAADLRWSAADWPRQLDPTATGTAWVAPVAAHACAAHGAHWDEVHDRYLHHTSRACVRARAALVTAGDVPADFLVIPLDEEFALLPTTLTPTELAHHFPFLLDA</sequence>
<name>A0ABU2JPQ7_9ACTN</name>
<accession>A0ABU2JPQ7</accession>
<keyword evidence="2" id="KW-1185">Reference proteome</keyword>
<dbReference type="Pfam" id="PF14136">
    <property type="entry name" value="DUF4303"/>
    <property type="match status" value="1"/>
</dbReference>